<comment type="caution">
    <text evidence="8">The sequence shown here is derived from an EMBL/GenBank/DDBJ whole genome shotgun (WGS) entry which is preliminary data.</text>
</comment>
<dbReference type="GO" id="GO:0005737">
    <property type="term" value="C:cytoplasm"/>
    <property type="evidence" value="ECO:0007669"/>
    <property type="project" value="UniProtKB-SubCell"/>
</dbReference>
<dbReference type="Gene3D" id="3.90.180.10">
    <property type="entry name" value="Medium-chain alcohol dehydrogenases, catalytic domain"/>
    <property type="match status" value="1"/>
</dbReference>
<gene>
    <name evidence="8" type="ORF">EDC30_101403</name>
</gene>
<dbReference type="GO" id="GO:0003723">
    <property type="term" value="F:RNA binding"/>
    <property type="evidence" value="ECO:0007669"/>
    <property type="project" value="UniProtKB-KW"/>
</dbReference>
<protein>
    <submittedName>
        <fullName evidence="8">Crotonyl-CoA carboxylase/reductase</fullName>
    </submittedName>
</protein>
<keyword evidence="3" id="KW-0963">Cytoplasm</keyword>
<comment type="subcellular location">
    <subcellularLocation>
        <location evidence="1">Cytoplasm</location>
    </subcellularLocation>
</comment>
<evidence type="ECO:0000256" key="3">
    <source>
        <dbReference type="ARBA" id="ARBA00022490"/>
    </source>
</evidence>
<evidence type="ECO:0000256" key="2">
    <source>
        <dbReference type="ARBA" id="ARBA00011881"/>
    </source>
</evidence>
<evidence type="ECO:0000259" key="7">
    <source>
        <dbReference type="SMART" id="SM00829"/>
    </source>
</evidence>
<dbReference type="GO" id="GO:0043880">
    <property type="term" value="F:crotonyl-CoA reductase activity"/>
    <property type="evidence" value="ECO:0007669"/>
    <property type="project" value="InterPro"/>
</dbReference>
<evidence type="ECO:0000256" key="5">
    <source>
        <dbReference type="ARBA" id="ARBA00022884"/>
    </source>
</evidence>
<dbReference type="RefSeq" id="WP_132256768.1">
    <property type="nucleotide sequence ID" value="NZ_SLZQ01000001.1"/>
</dbReference>
<dbReference type="Pfam" id="PF08240">
    <property type="entry name" value="ADH_N"/>
    <property type="match status" value="1"/>
</dbReference>
<dbReference type="PANTHER" id="PTHR44154">
    <property type="entry name" value="QUINONE OXIDOREDUCTASE"/>
    <property type="match status" value="1"/>
</dbReference>
<evidence type="ECO:0000256" key="4">
    <source>
        <dbReference type="ARBA" id="ARBA00022857"/>
    </source>
</evidence>
<reference evidence="8 9" key="1">
    <citation type="submission" date="2019-03" db="EMBL/GenBank/DDBJ databases">
        <title>Genomic Encyclopedia of Type Strains, Phase IV (KMG-IV): sequencing the most valuable type-strain genomes for metagenomic binning, comparative biology and taxonomic classification.</title>
        <authorList>
            <person name="Goeker M."/>
        </authorList>
    </citation>
    <scope>NUCLEOTIDE SEQUENCE [LARGE SCALE GENOMIC DNA]</scope>
    <source>
        <strain evidence="8 9">DSM 7445</strain>
    </source>
</reference>
<dbReference type="InterPro" id="IPR013149">
    <property type="entry name" value="ADH-like_C"/>
</dbReference>
<dbReference type="SMART" id="SM00829">
    <property type="entry name" value="PKS_ER"/>
    <property type="match status" value="1"/>
</dbReference>
<evidence type="ECO:0000256" key="6">
    <source>
        <dbReference type="ARBA" id="ARBA00022990"/>
    </source>
</evidence>
<dbReference type="NCBIfam" id="TIGR01751">
    <property type="entry name" value="crot-CoA-red"/>
    <property type="match status" value="1"/>
</dbReference>
<dbReference type="EMBL" id="SLZQ01000001">
    <property type="protein sequence ID" value="TCS39447.1"/>
    <property type="molecule type" value="Genomic_DNA"/>
</dbReference>
<dbReference type="InterPro" id="IPR051603">
    <property type="entry name" value="Zinc-ADH_QOR/CCCR"/>
</dbReference>
<dbReference type="Pfam" id="PF00107">
    <property type="entry name" value="ADH_zinc_N"/>
    <property type="match status" value="1"/>
</dbReference>
<dbReference type="InterPro" id="IPR013154">
    <property type="entry name" value="ADH-like_N"/>
</dbReference>
<comment type="subunit">
    <text evidence="2">Homotetramer.</text>
</comment>
<dbReference type="PROSITE" id="PS01162">
    <property type="entry name" value="QOR_ZETA_CRYSTAL"/>
    <property type="match status" value="1"/>
</dbReference>
<proteinExistence type="predicted"/>
<keyword evidence="6" id="KW-0007">Acetylation</keyword>
<evidence type="ECO:0000256" key="1">
    <source>
        <dbReference type="ARBA" id="ARBA00004496"/>
    </source>
</evidence>
<dbReference type="InterPro" id="IPR036291">
    <property type="entry name" value="NAD(P)-bd_dom_sf"/>
</dbReference>
<feature type="domain" description="Enoyl reductase (ER)" evidence="7">
    <location>
        <begin position="44"/>
        <end position="415"/>
    </location>
</feature>
<dbReference type="Gene3D" id="3.40.50.720">
    <property type="entry name" value="NAD(P)-binding Rossmann-like Domain"/>
    <property type="match status" value="1"/>
</dbReference>
<dbReference type="InterPro" id="IPR011032">
    <property type="entry name" value="GroES-like_sf"/>
</dbReference>
<dbReference type="InterPro" id="IPR002364">
    <property type="entry name" value="Quin_OxRdtase/zeta-crystal_CS"/>
</dbReference>
<dbReference type="InterPro" id="IPR010085">
    <property type="entry name" value="Crot_CoA_red"/>
</dbReference>
<keyword evidence="5" id="KW-0694">RNA-binding</keyword>
<name>A0A4R3I148_PAULE</name>
<dbReference type="PANTHER" id="PTHR44154:SF1">
    <property type="entry name" value="QUINONE OXIDOREDUCTASE"/>
    <property type="match status" value="1"/>
</dbReference>
<keyword evidence="4" id="KW-0521">NADP</keyword>
<evidence type="ECO:0000313" key="8">
    <source>
        <dbReference type="EMBL" id="TCS39447.1"/>
    </source>
</evidence>
<dbReference type="AlphaFoldDB" id="A0A4R3I148"/>
<dbReference type="InterPro" id="IPR020843">
    <property type="entry name" value="ER"/>
</dbReference>
<accession>A0A4R3I148</accession>
<dbReference type="OrthoDB" id="9773078at2"/>
<dbReference type="SUPFAM" id="SSF50129">
    <property type="entry name" value="GroES-like"/>
    <property type="match status" value="1"/>
</dbReference>
<dbReference type="Proteomes" id="UP000295382">
    <property type="component" value="Unassembled WGS sequence"/>
</dbReference>
<dbReference type="GO" id="GO:0008270">
    <property type="term" value="F:zinc ion binding"/>
    <property type="evidence" value="ECO:0007669"/>
    <property type="project" value="InterPro"/>
</dbReference>
<keyword evidence="9" id="KW-1185">Reference proteome</keyword>
<sequence>MSAILKNIDAGAKRPEIYALQEYGEIGVVPDSMHAWVIEKNRFGEPLQALVQRVVPVPEVGDNDVLVRVMAVGVNYNTVWAGLGQPISVFNLHKLDYHIPGSDASGIVWKVGKNVKNCQPGDEVIVTCFKQCLEHGNGSLNNPNFTSFDPMSSQNHAIMGYETPDGTYAQFVAAQAQQILPKPRHLTWEDAASYILTYFTAYRMLITQAQIKPGELVLIWGGAGGLGTYAIQLCREMGADAIAVVSSEEKGKFCMKLGAIGYINRTEFKGYEVTDSEFNHYEATANNSRRAQMMKAMGKRIWEICGQKRSPDVVFEHSGRETFATSVFLAARFGRIVICGATTGYELSFDVRHLWMHQKRILGSHYANFLDCRQANTLITKRQISVINSRTYAYDHLPQAHHDLYNNKIIGNASVLIMPGDVSGMKTREEIEQRFKAPA</sequence>
<dbReference type="SUPFAM" id="SSF51735">
    <property type="entry name" value="NAD(P)-binding Rossmann-fold domains"/>
    <property type="match status" value="1"/>
</dbReference>
<evidence type="ECO:0000313" key="9">
    <source>
        <dbReference type="Proteomes" id="UP000295382"/>
    </source>
</evidence>
<organism evidence="8 9">
    <name type="scientific">Paucimonas lemoignei</name>
    <name type="common">Pseudomonas lemoignei</name>
    <dbReference type="NCBI Taxonomy" id="29443"/>
    <lineage>
        <taxon>Bacteria</taxon>
        <taxon>Pseudomonadati</taxon>
        <taxon>Pseudomonadota</taxon>
        <taxon>Betaproteobacteria</taxon>
        <taxon>Burkholderiales</taxon>
        <taxon>Burkholderiaceae</taxon>
        <taxon>Paucimonas</taxon>
    </lineage>
</organism>